<gene>
    <name evidence="6" type="ORF">H9977_01820</name>
</gene>
<dbReference type="PROSITE" id="PS50977">
    <property type="entry name" value="HTH_TETR_2"/>
    <property type="match status" value="1"/>
</dbReference>
<dbReference type="PANTHER" id="PTHR47506:SF6">
    <property type="entry name" value="HTH-TYPE TRANSCRIPTIONAL REPRESSOR NEMR"/>
    <property type="match status" value="1"/>
</dbReference>
<dbReference type="SUPFAM" id="SSF46689">
    <property type="entry name" value="Homeodomain-like"/>
    <property type="match status" value="1"/>
</dbReference>
<accession>A0A9D1X6E9</accession>
<evidence type="ECO:0000256" key="2">
    <source>
        <dbReference type="ARBA" id="ARBA00023125"/>
    </source>
</evidence>
<name>A0A9D1X6E9_9BACT</name>
<dbReference type="InterPro" id="IPR009057">
    <property type="entry name" value="Homeodomain-like_sf"/>
</dbReference>
<dbReference type="Gene3D" id="1.10.10.60">
    <property type="entry name" value="Homeodomain-like"/>
    <property type="match status" value="1"/>
</dbReference>
<sequence>MATNREEVIDKAFKVFLRMNYEKASISTLAKACGVVKTGVVYYFPHKQDLFMAVAEKFVLQLQNPANKFSRPAETLAGFIDQYVAGVTTAMGRIVDLVKSCQEEENDNDCCPNFYYIHFLSQVRMYYPGIREKIEDIFRRDYDLWFQVIEKAKINGEIKKETDVAKAAALFRQVFFGMSYEQSFLNGLDVKELKDNFNYLYSLLKA</sequence>
<evidence type="ECO:0000256" key="3">
    <source>
        <dbReference type="ARBA" id="ARBA00023163"/>
    </source>
</evidence>
<protein>
    <submittedName>
        <fullName evidence="6">TetR/AcrR family transcriptional regulator</fullName>
    </submittedName>
</protein>
<evidence type="ECO:0000313" key="6">
    <source>
        <dbReference type="EMBL" id="HIX73778.1"/>
    </source>
</evidence>
<reference evidence="6" key="2">
    <citation type="submission" date="2021-04" db="EMBL/GenBank/DDBJ databases">
        <authorList>
            <person name="Gilroy R."/>
        </authorList>
    </citation>
    <scope>NUCLEOTIDE SEQUENCE</scope>
    <source>
        <strain evidence="6">ChiGjej6B6-14162</strain>
    </source>
</reference>
<reference evidence="6" key="1">
    <citation type="journal article" date="2021" name="PeerJ">
        <title>Extensive microbial diversity within the chicken gut microbiome revealed by metagenomics and culture.</title>
        <authorList>
            <person name="Gilroy R."/>
            <person name="Ravi A."/>
            <person name="Getino M."/>
            <person name="Pursley I."/>
            <person name="Horton D.L."/>
            <person name="Alikhan N.F."/>
            <person name="Baker D."/>
            <person name="Gharbi K."/>
            <person name="Hall N."/>
            <person name="Watson M."/>
            <person name="Adriaenssens E.M."/>
            <person name="Foster-Nyarko E."/>
            <person name="Jarju S."/>
            <person name="Secka A."/>
            <person name="Antonio M."/>
            <person name="Oren A."/>
            <person name="Chaudhuri R.R."/>
            <person name="La Ragione R."/>
            <person name="Hildebrand F."/>
            <person name="Pallen M.J."/>
        </authorList>
    </citation>
    <scope>NUCLEOTIDE SEQUENCE</scope>
    <source>
        <strain evidence="6">ChiGjej6B6-14162</strain>
    </source>
</reference>
<dbReference type="GO" id="GO:0003677">
    <property type="term" value="F:DNA binding"/>
    <property type="evidence" value="ECO:0007669"/>
    <property type="project" value="UniProtKB-UniRule"/>
</dbReference>
<dbReference type="InterPro" id="IPR001647">
    <property type="entry name" value="HTH_TetR"/>
</dbReference>
<proteinExistence type="predicted"/>
<keyword evidence="3" id="KW-0804">Transcription</keyword>
<keyword evidence="2 4" id="KW-0238">DNA-binding</keyword>
<dbReference type="Gene3D" id="1.10.357.10">
    <property type="entry name" value="Tetracycline Repressor, domain 2"/>
    <property type="match status" value="1"/>
</dbReference>
<feature type="DNA-binding region" description="H-T-H motif" evidence="4">
    <location>
        <begin position="25"/>
        <end position="44"/>
    </location>
</feature>
<comment type="caution">
    <text evidence="6">The sequence shown here is derived from an EMBL/GenBank/DDBJ whole genome shotgun (WGS) entry which is preliminary data.</text>
</comment>
<dbReference type="EMBL" id="DXEL01000018">
    <property type="protein sequence ID" value="HIX73778.1"/>
    <property type="molecule type" value="Genomic_DNA"/>
</dbReference>
<keyword evidence="1" id="KW-0805">Transcription regulation</keyword>
<evidence type="ECO:0000259" key="5">
    <source>
        <dbReference type="PROSITE" id="PS50977"/>
    </source>
</evidence>
<dbReference type="AlphaFoldDB" id="A0A9D1X6E9"/>
<dbReference type="PANTHER" id="PTHR47506">
    <property type="entry name" value="TRANSCRIPTIONAL REGULATORY PROTEIN"/>
    <property type="match status" value="1"/>
</dbReference>
<dbReference type="SUPFAM" id="SSF48498">
    <property type="entry name" value="Tetracyclin repressor-like, C-terminal domain"/>
    <property type="match status" value="1"/>
</dbReference>
<organism evidence="6 7">
    <name type="scientific">Candidatus Parabacteroides intestinipullorum</name>
    <dbReference type="NCBI Taxonomy" id="2838723"/>
    <lineage>
        <taxon>Bacteria</taxon>
        <taxon>Pseudomonadati</taxon>
        <taxon>Bacteroidota</taxon>
        <taxon>Bacteroidia</taxon>
        <taxon>Bacteroidales</taxon>
        <taxon>Tannerellaceae</taxon>
        <taxon>Parabacteroides</taxon>
    </lineage>
</organism>
<evidence type="ECO:0000313" key="7">
    <source>
        <dbReference type="Proteomes" id="UP000886740"/>
    </source>
</evidence>
<dbReference type="Pfam" id="PF00440">
    <property type="entry name" value="TetR_N"/>
    <property type="match status" value="1"/>
</dbReference>
<dbReference type="Proteomes" id="UP000886740">
    <property type="component" value="Unassembled WGS sequence"/>
</dbReference>
<evidence type="ECO:0000256" key="4">
    <source>
        <dbReference type="PROSITE-ProRule" id="PRU00335"/>
    </source>
</evidence>
<evidence type="ECO:0000256" key="1">
    <source>
        <dbReference type="ARBA" id="ARBA00023015"/>
    </source>
</evidence>
<feature type="domain" description="HTH tetR-type" evidence="5">
    <location>
        <begin position="2"/>
        <end position="62"/>
    </location>
</feature>
<dbReference type="InterPro" id="IPR036271">
    <property type="entry name" value="Tet_transcr_reg_TetR-rel_C_sf"/>
</dbReference>